<feature type="transmembrane region" description="Helical" evidence="7">
    <location>
        <begin position="67"/>
        <end position="86"/>
    </location>
</feature>
<feature type="transmembrane region" description="Helical" evidence="7">
    <location>
        <begin position="6"/>
        <end position="27"/>
    </location>
</feature>
<evidence type="ECO:0000259" key="8">
    <source>
        <dbReference type="Pfam" id="PF03458"/>
    </source>
</evidence>
<keyword evidence="6 7" id="KW-0472">Membrane</keyword>
<evidence type="ECO:0000256" key="4">
    <source>
        <dbReference type="ARBA" id="ARBA00022692"/>
    </source>
</evidence>
<dbReference type="PANTHER" id="PTHR30506:SF3">
    <property type="entry name" value="UPF0126 INNER MEMBRANE PROTEIN YADS-RELATED"/>
    <property type="match status" value="1"/>
</dbReference>
<gene>
    <name evidence="9" type="ORF">WMO41_07130</name>
</gene>
<feature type="domain" description="Glycine transporter" evidence="8">
    <location>
        <begin position="10"/>
        <end position="83"/>
    </location>
</feature>
<keyword evidence="10" id="KW-1185">Reference proteome</keyword>
<comment type="subcellular location">
    <subcellularLocation>
        <location evidence="1">Cell membrane</location>
        <topology evidence="1">Multi-pass membrane protein</topology>
    </subcellularLocation>
</comment>
<feature type="transmembrane region" description="Helical" evidence="7">
    <location>
        <begin position="125"/>
        <end position="147"/>
    </location>
</feature>
<evidence type="ECO:0000256" key="3">
    <source>
        <dbReference type="ARBA" id="ARBA00022475"/>
    </source>
</evidence>
<evidence type="ECO:0000256" key="5">
    <source>
        <dbReference type="ARBA" id="ARBA00022989"/>
    </source>
</evidence>
<keyword evidence="4 7" id="KW-0812">Transmembrane</keyword>
<evidence type="ECO:0000256" key="2">
    <source>
        <dbReference type="ARBA" id="ARBA00008193"/>
    </source>
</evidence>
<reference evidence="9 10" key="1">
    <citation type="submission" date="2024-03" db="EMBL/GenBank/DDBJ databases">
        <title>Human intestinal bacterial collection.</title>
        <authorList>
            <person name="Pauvert C."/>
            <person name="Hitch T.C.A."/>
            <person name="Clavel T."/>
        </authorList>
    </citation>
    <scope>NUCLEOTIDE SEQUENCE [LARGE SCALE GENOMIC DNA]</scope>
    <source>
        <strain evidence="9 10">CLA-AP-H27</strain>
    </source>
</reference>
<comment type="caution">
    <text evidence="9">The sequence shown here is derived from an EMBL/GenBank/DDBJ whole genome shotgun (WGS) entry which is preliminary data.</text>
</comment>
<organism evidence="9 10">
    <name type="scientific">Ventrimonas faecis</name>
    <dbReference type="NCBI Taxonomy" id="3133170"/>
    <lineage>
        <taxon>Bacteria</taxon>
        <taxon>Bacillati</taxon>
        <taxon>Bacillota</taxon>
        <taxon>Clostridia</taxon>
        <taxon>Lachnospirales</taxon>
        <taxon>Lachnospiraceae</taxon>
        <taxon>Ventrimonas</taxon>
    </lineage>
</organism>
<name>A0ABV1HLI8_9FIRM</name>
<accession>A0ABV1HLI8</accession>
<feature type="transmembrane region" description="Helical" evidence="7">
    <location>
        <begin position="159"/>
        <end position="179"/>
    </location>
</feature>
<feature type="transmembrane region" description="Helical" evidence="7">
    <location>
        <begin position="98"/>
        <end position="119"/>
    </location>
</feature>
<dbReference type="RefSeq" id="WP_349229161.1">
    <property type="nucleotide sequence ID" value="NZ_JBBMFJ010000011.1"/>
</dbReference>
<evidence type="ECO:0000313" key="9">
    <source>
        <dbReference type="EMBL" id="MEQ2562936.1"/>
    </source>
</evidence>
<dbReference type="Pfam" id="PF03458">
    <property type="entry name" value="Gly_transporter"/>
    <property type="match status" value="2"/>
</dbReference>
<dbReference type="InterPro" id="IPR005115">
    <property type="entry name" value="Gly_transporter"/>
</dbReference>
<evidence type="ECO:0000256" key="1">
    <source>
        <dbReference type="ARBA" id="ARBA00004651"/>
    </source>
</evidence>
<sequence length="213" mass="23018">MNYSDFVIFIMEMMGTVAFAASGAMLGIRKKMDLFGVCVLGVTTAVGGGAIRDLILGITPPGMFRRPVYTFVAIVTSVGLFVLLYIKRNLLDGRIGHLYELLMNISDAIGLGIFTVVGINTAWSAGYHTLFLVVFVGVLTGVGGGLLRDVMAQEKPYILTKHIYACASIIGALVCVYTEDALGNLPAMMVGACAVVIVRFLAMHYRWNLPRIN</sequence>
<dbReference type="EMBL" id="JBBMFJ010000011">
    <property type="protein sequence ID" value="MEQ2562936.1"/>
    <property type="molecule type" value="Genomic_DNA"/>
</dbReference>
<protein>
    <submittedName>
        <fullName evidence="9">TRIC cation channel family protein</fullName>
    </submittedName>
</protein>
<dbReference type="PANTHER" id="PTHR30506">
    <property type="entry name" value="INNER MEMBRANE PROTEIN"/>
    <property type="match status" value="1"/>
</dbReference>
<keyword evidence="5 7" id="KW-1133">Transmembrane helix</keyword>
<keyword evidence="3" id="KW-1003">Cell membrane</keyword>
<feature type="transmembrane region" description="Helical" evidence="7">
    <location>
        <begin position="34"/>
        <end position="55"/>
    </location>
</feature>
<feature type="domain" description="Glycine transporter" evidence="8">
    <location>
        <begin position="105"/>
        <end position="178"/>
    </location>
</feature>
<evidence type="ECO:0000313" key="10">
    <source>
        <dbReference type="Proteomes" id="UP001437460"/>
    </source>
</evidence>
<dbReference type="Proteomes" id="UP001437460">
    <property type="component" value="Unassembled WGS sequence"/>
</dbReference>
<proteinExistence type="inferred from homology"/>
<evidence type="ECO:0000256" key="6">
    <source>
        <dbReference type="ARBA" id="ARBA00023136"/>
    </source>
</evidence>
<comment type="similarity">
    <text evidence="2">Belongs to the UPF0126 family.</text>
</comment>
<feature type="transmembrane region" description="Helical" evidence="7">
    <location>
        <begin position="185"/>
        <end position="202"/>
    </location>
</feature>
<evidence type="ECO:0000256" key="7">
    <source>
        <dbReference type="SAM" id="Phobius"/>
    </source>
</evidence>